<dbReference type="HOGENOM" id="CLU_004955_0_0_1"/>
<dbReference type="Pfam" id="PF24173">
    <property type="entry name" value="TPR_TTI1_N"/>
    <property type="match status" value="1"/>
</dbReference>
<dbReference type="PANTHER" id="PTHR18460">
    <property type="entry name" value="TEL2 INTERACTING PROTEIN 1 TTI1 FAMILY MEMBER"/>
    <property type="match status" value="1"/>
</dbReference>
<dbReference type="InterPro" id="IPR057567">
    <property type="entry name" value="TPR_TTI1_C"/>
</dbReference>
<dbReference type="Pfam" id="PF21547">
    <property type="entry name" value="TTI1"/>
    <property type="match status" value="1"/>
</dbReference>
<dbReference type="InterPro" id="IPR011989">
    <property type="entry name" value="ARM-like"/>
</dbReference>
<dbReference type="SUPFAM" id="SSF48371">
    <property type="entry name" value="ARM repeat"/>
    <property type="match status" value="1"/>
</dbReference>
<sequence length="1252" mass="137754">MAASSSSNTAFKQLKEICVPLLQHTLLTPQAIPATSSLLTDLYNLLSTLRAASNASLTPGTLDYVFFPIVQLIKRNPLATIPDVIIEKLMLVLGVLFEEWWWACEIDVWEQMVMLCAAVFCGIDTLPARGPGIDDVKGKRRERTVEARRATLSCLIAMLKRQQGDVMSPKGRTPSMASHRYTQLHTRAQLPKLLPILGQTLTSLLETAQSSSPTLQDSSLELIKILLEDYFSDAFIPSVLPGVVSTMIKVALGKGKGGWVRSELIKRALEIIGIIVVRGVGDDICEREGALNVVTTLEDLTNFQTDLTKSALQQDESKPQAPYTTRRTPSFVSSTASQLLLALNTLSPLLTHPHPTALLSLSYFASLILSQATQTLSDATPILLRVLLTLSTKSQFPDVAVHAQSELVRLLSPSPEHNKPSASHTLLHTLSKLTSDNLSSLPRLLSTSTRIGAAGAGLNDTQIQTLSSQVIAACSLAFSIPHIRTSFATLLGPTGGIEKWGWNILSVLHLAPPVSHVSVGIKSIEVLLEAPLGEGSERGMFPEIGIKGIESRETKTSVEEMFRALGRAADEEGLWAVEWFVGVGVAASSSKRKGGRWARWEERMRRVAALWVGARILEGLGGVKLGEMIKEERKAKSKRMKKVAKWVAKSVAGFWERPVGTDDEEEYEREDEKDGQSMELDTFEDANRLPTEYIKGFDPLVTTFDLSISQPQPRPIPIDTSSNPQPIDFSSLETLRTLLSLHLLTLTSTLLTVSFRPLLLYTLYPLLHSLTSSNTTINTTALSALSSLTHSLSYATPSNLLLANFDYALDATSKRLAHRRNLDVEAFGVMRVLVRLVGRDVVARAGDVIEGVFERLEEFHGYGDIVEGVFGVVGEVVGVLKEEGDMEMEEDEVVEVVEEKVDHVRRFTEWYKKRSERIDEEEEDYGKAPKTDWGTLSPKGKEQDEEAGTSMDTSPSPDAQIDEHPPPLPPQQDQEPKLTPSQELTAQIITHSTPFLTHGNPVVRARILSLIEDAALTLSPSHPSDSSDTTASALLPTIHKAWPYILNRLSDASPFVITAAASLIASLSSTHGDFLSPRLTKDIWLRFKTLLSKLEESDKQSALAKQTTKSGVLAVGTESIYTNSTRLYCGILKTLKNAVKGGGLERWDVKWDVCVRCRKFLGSGTNEEVRKDARALFRAMKAVDEDLVWVALMGSLGRDLFAEGNVEEREGWRSVRWLGEESEKWDLEGGVKSVFGIPEVKVVDSEDQEMQP</sequence>
<feature type="domain" description="TTI1 N-terminal TPR" evidence="2">
    <location>
        <begin position="11"/>
        <end position="392"/>
    </location>
</feature>
<dbReference type="InterPro" id="IPR049362">
    <property type="entry name" value="TTI1_rpt"/>
</dbReference>
<dbReference type="InterPro" id="IPR057566">
    <property type="entry name" value="TPR_TTI1_N"/>
</dbReference>
<dbReference type="EMBL" id="KN837113">
    <property type="protein sequence ID" value="KIJ45064.1"/>
    <property type="molecule type" value="Genomic_DNA"/>
</dbReference>
<evidence type="ECO:0000313" key="4">
    <source>
        <dbReference type="EMBL" id="KIJ45064.1"/>
    </source>
</evidence>
<proteinExistence type="predicted"/>
<feature type="domain" description="TTI1 C-terminal TPR" evidence="3">
    <location>
        <begin position="893"/>
        <end position="1189"/>
    </location>
</feature>
<dbReference type="OrthoDB" id="49511at2759"/>
<reference evidence="4 5" key="1">
    <citation type="submission" date="2014-06" db="EMBL/GenBank/DDBJ databases">
        <title>Evolutionary Origins and Diversification of the Mycorrhizal Mutualists.</title>
        <authorList>
            <consortium name="DOE Joint Genome Institute"/>
            <consortium name="Mycorrhizal Genomics Consortium"/>
            <person name="Kohler A."/>
            <person name="Kuo A."/>
            <person name="Nagy L.G."/>
            <person name="Floudas D."/>
            <person name="Copeland A."/>
            <person name="Barry K.W."/>
            <person name="Cichocki N."/>
            <person name="Veneault-Fourrey C."/>
            <person name="LaButti K."/>
            <person name="Lindquist E.A."/>
            <person name="Lipzen A."/>
            <person name="Lundell T."/>
            <person name="Morin E."/>
            <person name="Murat C."/>
            <person name="Riley R."/>
            <person name="Ohm R."/>
            <person name="Sun H."/>
            <person name="Tunlid A."/>
            <person name="Henrissat B."/>
            <person name="Grigoriev I.V."/>
            <person name="Hibbett D.S."/>
            <person name="Martin F."/>
        </authorList>
    </citation>
    <scope>NUCLEOTIDE SEQUENCE [LARGE SCALE GENOMIC DNA]</scope>
    <source>
        <strain evidence="4 5">SS14</strain>
    </source>
</reference>
<gene>
    <name evidence="4" type="ORF">M422DRAFT_251263</name>
</gene>
<keyword evidence="5" id="KW-1185">Reference proteome</keyword>
<evidence type="ECO:0000256" key="1">
    <source>
        <dbReference type="SAM" id="MobiDB-lite"/>
    </source>
</evidence>
<dbReference type="InterPro" id="IPR052587">
    <property type="entry name" value="TELO2-interacting_protein_1"/>
</dbReference>
<protein>
    <submittedName>
        <fullName evidence="4">Uncharacterized protein</fullName>
    </submittedName>
</protein>
<dbReference type="Proteomes" id="UP000054279">
    <property type="component" value="Unassembled WGS sequence"/>
</dbReference>
<dbReference type="InterPro" id="IPR016024">
    <property type="entry name" value="ARM-type_fold"/>
</dbReference>
<evidence type="ECO:0000259" key="3">
    <source>
        <dbReference type="Pfam" id="PF24181"/>
    </source>
</evidence>
<dbReference type="PANTHER" id="PTHR18460:SF3">
    <property type="entry name" value="TELO2-INTERACTING PROTEIN 1 HOMOLOG"/>
    <property type="match status" value="1"/>
</dbReference>
<organism evidence="4 5">
    <name type="scientific">Sphaerobolus stellatus (strain SS14)</name>
    <dbReference type="NCBI Taxonomy" id="990650"/>
    <lineage>
        <taxon>Eukaryota</taxon>
        <taxon>Fungi</taxon>
        <taxon>Dikarya</taxon>
        <taxon>Basidiomycota</taxon>
        <taxon>Agaricomycotina</taxon>
        <taxon>Agaricomycetes</taxon>
        <taxon>Phallomycetidae</taxon>
        <taxon>Geastrales</taxon>
        <taxon>Sphaerobolaceae</taxon>
        <taxon>Sphaerobolus</taxon>
    </lineage>
</organism>
<dbReference type="Pfam" id="PF24181">
    <property type="entry name" value="TPR_TTI1_C"/>
    <property type="match status" value="1"/>
</dbReference>
<evidence type="ECO:0000259" key="2">
    <source>
        <dbReference type="Pfam" id="PF24173"/>
    </source>
</evidence>
<accession>A0A0C9VDE4</accession>
<name>A0A0C9VDE4_SPHS4</name>
<dbReference type="AlphaFoldDB" id="A0A0C9VDE4"/>
<evidence type="ECO:0000313" key="5">
    <source>
        <dbReference type="Proteomes" id="UP000054279"/>
    </source>
</evidence>
<dbReference type="Gene3D" id="1.25.10.10">
    <property type="entry name" value="Leucine-rich Repeat Variant"/>
    <property type="match status" value="1"/>
</dbReference>
<feature type="region of interest" description="Disordered" evidence="1">
    <location>
        <begin position="918"/>
        <end position="980"/>
    </location>
</feature>
<dbReference type="GO" id="GO:0005737">
    <property type="term" value="C:cytoplasm"/>
    <property type="evidence" value="ECO:0007669"/>
    <property type="project" value="TreeGrafter"/>
</dbReference>